<keyword evidence="1" id="KW-0812">Transmembrane</keyword>
<protein>
    <submittedName>
        <fullName evidence="2">AAEL003693-PA</fullName>
    </submittedName>
</protein>
<dbReference type="HOGENOM" id="CLU_1476321_0_0_1"/>
<keyword evidence="1" id="KW-1133">Transmembrane helix</keyword>
<dbReference type="AlphaFoldDB" id="Q17ET3"/>
<feature type="transmembrane region" description="Helical" evidence="1">
    <location>
        <begin position="82"/>
        <end position="101"/>
    </location>
</feature>
<organism evidence="2 3">
    <name type="scientific">Aedes aegypti</name>
    <name type="common">Yellowfever mosquito</name>
    <name type="synonym">Culex aegypti</name>
    <dbReference type="NCBI Taxonomy" id="7159"/>
    <lineage>
        <taxon>Eukaryota</taxon>
        <taxon>Metazoa</taxon>
        <taxon>Ecdysozoa</taxon>
        <taxon>Arthropoda</taxon>
        <taxon>Hexapoda</taxon>
        <taxon>Insecta</taxon>
        <taxon>Pterygota</taxon>
        <taxon>Neoptera</taxon>
        <taxon>Endopterygota</taxon>
        <taxon>Diptera</taxon>
        <taxon>Nematocera</taxon>
        <taxon>Culicoidea</taxon>
        <taxon>Culicidae</taxon>
        <taxon>Culicinae</taxon>
        <taxon>Aedini</taxon>
        <taxon>Aedes</taxon>
        <taxon>Stegomyia</taxon>
    </lineage>
</organism>
<reference evidence="2" key="1">
    <citation type="submission" date="2005-10" db="EMBL/GenBank/DDBJ databases">
        <authorList>
            <person name="Loftus B.J."/>
            <person name="Nene V.M."/>
            <person name="Hannick L.I."/>
            <person name="Bidwell S."/>
            <person name="Haas B."/>
            <person name="Amedeo P."/>
            <person name="Orvis J."/>
            <person name="Wortman J.R."/>
            <person name="White O.R."/>
            <person name="Salzberg S."/>
            <person name="Shumway M."/>
            <person name="Koo H."/>
            <person name="Zhao Y."/>
            <person name="Holmes M."/>
            <person name="Miller J."/>
            <person name="Schatz M."/>
            <person name="Pop M."/>
            <person name="Pai G."/>
            <person name="Utterback T."/>
            <person name="Rogers Y.-H."/>
            <person name="Kravitz S."/>
            <person name="Fraser C.M."/>
        </authorList>
    </citation>
    <scope>NUCLEOTIDE SEQUENCE</scope>
    <source>
        <strain evidence="2">Liverpool</strain>
    </source>
</reference>
<evidence type="ECO:0000256" key="1">
    <source>
        <dbReference type="SAM" id="Phobius"/>
    </source>
</evidence>
<reference evidence="2" key="3">
    <citation type="submission" date="2012-09" db="EMBL/GenBank/DDBJ databases">
        <authorList>
            <consortium name="VectorBase"/>
        </authorList>
    </citation>
    <scope>NUCLEOTIDE SEQUENCE</scope>
    <source>
        <strain evidence="2">Liverpool</strain>
    </source>
</reference>
<evidence type="ECO:0000313" key="3">
    <source>
        <dbReference type="Proteomes" id="UP000682892"/>
    </source>
</evidence>
<reference evidence="2" key="2">
    <citation type="journal article" date="2007" name="Science">
        <title>Genome sequence of Aedes aegypti, a major arbovirus vector.</title>
        <authorList>
            <person name="Nene V."/>
            <person name="Wortman J.R."/>
            <person name="Lawson D."/>
            <person name="Haas B."/>
            <person name="Kodira C."/>
            <person name="Tu Z.J."/>
            <person name="Loftus B."/>
            <person name="Xi Z."/>
            <person name="Megy K."/>
            <person name="Grabherr M."/>
            <person name="Ren Q."/>
            <person name="Zdobnov E.M."/>
            <person name="Lobo N.F."/>
            <person name="Campbell K.S."/>
            <person name="Brown S.E."/>
            <person name="Bonaldo M.F."/>
            <person name="Zhu J."/>
            <person name="Sinkins S.P."/>
            <person name="Hogenkamp D.G."/>
            <person name="Amedeo P."/>
            <person name="Arensburger P."/>
            <person name="Atkinson P.W."/>
            <person name="Bidwell S."/>
            <person name="Biedler J."/>
            <person name="Birney E."/>
            <person name="Bruggner R.V."/>
            <person name="Costas J."/>
            <person name="Coy M.R."/>
            <person name="Crabtree J."/>
            <person name="Crawford M."/>
            <person name="Debruyn B."/>
            <person name="Decaprio D."/>
            <person name="Eiglmeier K."/>
            <person name="Eisenstadt E."/>
            <person name="El-Dorry H."/>
            <person name="Gelbart W.M."/>
            <person name="Gomes S.L."/>
            <person name="Hammond M."/>
            <person name="Hannick L.I."/>
            <person name="Hogan J.R."/>
            <person name="Holmes M.H."/>
            <person name="Jaffe D."/>
            <person name="Johnston J.S."/>
            <person name="Kennedy R.C."/>
            <person name="Koo H."/>
            <person name="Kravitz S."/>
            <person name="Kriventseva E.V."/>
            <person name="Kulp D."/>
            <person name="Labutti K."/>
            <person name="Lee E."/>
            <person name="Li S."/>
            <person name="Lovin D.D."/>
            <person name="Mao C."/>
            <person name="Mauceli E."/>
            <person name="Menck C.F."/>
            <person name="Miller J.R."/>
            <person name="Montgomery P."/>
            <person name="Mori A."/>
            <person name="Nascimento A.L."/>
            <person name="Naveira H.F."/>
            <person name="Nusbaum C."/>
            <person name="O'leary S."/>
            <person name="Orvis J."/>
            <person name="Pertea M."/>
            <person name="Quesneville H."/>
            <person name="Reidenbach K.R."/>
            <person name="Rogers Y.H."/>
            <person name="Roth C.W."/>
            <person name="Schneider J.R."/>
            <person name="Schatz M."/>
            <person name="Shumway M."/>
            <person name="Stanke M."/>
            <person name="Stinson E.O."/>
            <person name="Tubio J.M."/>
            <person name="Vanzee J.P."/>
            <person name="Verjovski-Almeida S."/>
            <person name="Werner D."/>
            <person name="White O."/>
            <person name="Wyder S."/>
            <person name="Zeng Q."/>
            <person name="Zhao Q."/>
            <person name="Zhao Y."/>
            <person name="Hill C.A."/>
            <person name="Raikhel A.S."/>
            <person name="Soares M.B."/>
            <person name="Knudson D.L."/>
            <person name="Lee N.H."/>
            <person name="Galagan J."/>
            <person name="Salzberg S.L."/>
            <person name="Paulsen I.T."/>
            <person name="Dimopoulos G."/>
            <person name="Collins F.H."/>
            <person name="Birren B."/>
            <person name="Fraser-Liggett C.M."/>
            <person name="Severson D.W."/>
        </authorList>
    </citation>
    <scope>NUCLEOTIDE SEQUENCE [LARGE SCALE GENOMIC DNA]</scope>
    <source>
        <strain evidence="2">Liverpool</strain>
    </source>
</reference>
<dbReference type="Proteomes" id="UP000682892">
    <property type="component" value="Chromosome 3"/>
</dbReference>
<dbReference type="PaxDb" id="7159-AAEL003693-PA"/>
<keyword evidence="1" id="KW-0472">Membrane</keyword>
<proteinExistence type="predicted"/>
<dbReference type="EMBL" id="CH477279">
    <property type="protein sequence ID" value="EAT45018.1"/>
    <property type="molecule type" value="Genomic_DNA"/>
</dbReference>
<feature type="transmembrane region" description="Helical" evidence="1">
    <location>
        <begin position="44"/>
        <end position="62"/>
    </location>
</feature>
<evidence type="ECO:0000313" key="2">
    <source>
        <dbReference type="EMBL" id="EAT45018.1"/>
    </source>
</evidence>
<name>Q17ET3_AEDAE</name>
<sequence length="183" mass="19671">MLSNRRKRSATMVRVDTRSLGAIGAFRTLETKAELLFRLPLRSIINFCCSVLSSILLTALSMVPKGGSKSSLLVDFARATTFRSVFLPMTLLLRFSSLLLLRHTFAVVFESDLGSPDAISCVLSSGVSSTASVSATSPSSSSLGTCLTFSSCFKSRASSISRCNLICMRSFSSTSSSKRAFFS</sequence>
<accession>Q17ET3</accession>
<gene>
    <name evidence="2" type="ORF">AaeL_AAEL003693</name>
</gene>